<dbReference type="OrthoDB" id="4912193at2759"/>
<evidence type="ECO:0000256" key="1">
    <source>
        <dbReference type="SAM" id="SignalP"/>
    </source>
</evidence>
<dbReference type="AlphaFoldDB" id="A0A166VDQ6"/>
<name>A0A166VDQ6_9HYPO</name>
<dbReference type="EMBL" id="AZGY01000001">
    <property type="protein sequence ID" value="OAA33548.1"/>
    <property type="molecule type" value="Genomic_DNA"/>
</dbReference>
<comment type="caution">
    <text evidence="2">The sequence shown here is derived from an EMBL/GenBank/DDBJ whole genome shotgun (WGS) entry which is preliminary data.</text>
</comment>
<sequence>MYTNTIITTPLVLLLAMTIGAASQKQLLPGACCFSLLDSSTNGAIQQQKSQGYLAVGGNSPEAWLCTDLFNGRQELRDVANSACFVNPDKVVQCSDVAPGFTLFTLQNSPGGGVRVAADGNPNFSACGGANGNLIHVASQSGCRGLELKAVGLQGKCGDFKG</sequence>
<protein>
    <recommendedName>
        <fullName evidence="4">Cyanovirin-N domain-containing protein</fullName>
    </recommendedName>
</protein>
<accession>A0A166VDQ6</accession>
<gene>
    <name evidence="2" type="ORF">AAL_01013</name>
</gene>
<feature type="chain" id="PRO_5007881128" description="Cyanovirin-N domain-containing protein" evidence="1">
    <location>
        <begin position="24"/>
        <end position="162"/>
    </location>
</feature>
<keyword evidence="1" id="KW-0732">Signal</keyword>
<evidence type="ECO:0000313" key="2">
    <source>
        <dbReference type="EMBL" id="OAA33548.1"/>
    </source>
</evidence>
<dbReference type="Proteomes" id="UP000078544">
    <property type="component" value="Unassembled WGS sequence"/>
</dbReference>
<keyword evidence="3" id="KW-1185">Reference proteome</keyword>
<organism evidence="2 3">
    <name type="scientific">Moelleriella libera RCEF 2490</name>
    <dbReference type="NCBI Taxonomy" id="1081109"/>
    <lineage>
        <taxon>Eukaryota</taxon>
        <taxon>Fungi</taxon>
        <taxon>Dikarya</taxon>
        <taxon>Ascomycota</taxon>
        <taxon>Pezizomycotina</taxon>
        <taxon>Sordariomycetes</taxon>
        <taxon>Hypocreomycetidae</taxon>
        <taxon>Hypocreales</taxon>
        <taxon>Clavicipitaceae</taxon>
        <taxon>Moelleriella</taxon>
    </lineage>
</organism>
<reference evidence="2 3" key="1">
    <citation type="journal article" date="2016" name="Genome Biol. Evol.">
        <title>Divergent and convergent evolution of fungal pathogenicity.</title>
        <authorList>
            <person name="Shang Y."/>
            <person name="Xiao G."/>
            <person name="Zheng P."/>
            <person name="Cen K."/>
            <person name="Zhan S."/>
            <person name="Wang C."/>
        </authorList>
    </citation>
    <scope>NUCLEOTIDE SEQUENCE [LARGE SCALE GENOMIC DNA]</scope>
    <source>
        <strain evidence="2 3">RCEF 2490</strain>
    </source>
</reference>
<proteinExistence type="predicted"/>
<feature type="signal peptide" evidence="1">
    <location>
        <begin position="1"/>
        <end position="23"/>
    </location>
</feature>
<evidence type="ECO:0000313" key="3">
    <source>
        <dbReference type="Proteomes" id="UP000078544"/>
    </source>
</evidence>
<evidence type="ECO:0008006" key="4">
    <source>
        <dbReference type="Google" id="ProtNLM"/>
    </source>
</evidence>